<dbReference type="KEGG" id="ftj:FTUN_3550"/>
<dbReference type="RefSeq" id="WP_171471658.1">
    <property type="nucleotide sequence ID" value="NZ_CP053452.2"/>
</dbReference>
<accession>A0A6M5YRK8</accession>
<proteinExistence type="predicted"/>
<evidence type="ECO:0000313" key="1">
    <source>
        <dbReference type="EMBL" id="QJW95996.1"/>
    </source>
</evidence>
<gene>
    <name evidence="1" type="ORF">FTUN_3550</name>
</gene>
<name>A0A6M5YRK8_9BACT</name>
<dbReference type="Proteomes" id="UP000503447">
    <property type="component" value="Chromosome"/>
</dbReference>
<reference evidence="2" key="1">
    <citation type="submission" date="2020-05" db="EMBL/GenBank/DDBJ databases">
        <title>Frigoriglobus tundricola gen. nov., sp. nov., a psychrotolerant cellulolytic planctomycete of the family Gemmataceae with two divergent copies of 16S rRNA gene.</title>
        <authorList>
            <person name="Kulichevskaya I.S."/>
            <person name="Ivanova A.A."/>
            <person name="Naumoff D.G."/>
            <person name="Beletsky A.V."/>
            <person name="Rijpstra W.I.C."/>
            <person name="Sinninghe Damste J.S."/>
            <person name="Mardanov A.V."/>
            <person name="Ravin N.V."/>
            <person name="Dedysh S.N."/>
        </authorList>
    </citation>
    <scope>NUCLEOTIDE SEQUENCE [LARGE SCALE GENOMIC DNA]</scope>
    <source>
        <strain evidence="2">PL17</strain>
    </source>
</reference>
<protein>
    <submittedName>
        <fullName evidence="1">Uncharacterized protein</fullName>
    </submittedName>
</protein>
<sequence>MGLDLSVGTLAWCLANGEAEGADWTRRDMREINRLLAANGLSAHVEPETLPNLRDRCRLHGMPYSWIHYLRRAIAFARQSPADFRPLNEDQDPNDARVDREIDLFQSHLICHSDSDGYYVPIDFWNPLFDDTDVLVGAFWALVRRGCVNSLKWLCY</sequence>
<dbReference type="AlphaFoldDB" id="A0A6M5YRK8"/>
<keyword evidence="2" id="KW-1185">Reference proteome</keyword>
<evidence type="ECO:0000313" key="2">
    <source>
        <dbReference type="Proteomes" id="UP000503447"/>
    </source>
</evidence>
<organism evidence="1 2">
    <name type="scientific">Frigoriglobus tundricola</name>
    <dbReference type="NCBI Taxonomy" id="2774151"/>
    <lineage>
        <taxon>Bacteria</taxon>
        <taxon>Pseudomonadati</taxon>
        <taxon>Planctomycetota</taxon>
        <taxon>Planctomycetia</taxon>
        <taxon>Gemmatales</taxon>
        <taxon>Gemmataceae</taxon>
        <taxon>Frigoriglobus</taxon>
    </lineage>
</organism>
<dbReference type="EMBL" id="CP053452">
    <property type="protein sequence ID" value="QJW95996.1"/>
    <property type="molecule type" value="Genomic_DNA"/>
</dbReference>